<evidence type="ECO:0000313" key="10">
    <source>
        <dbReference type="Proteomes" id="UP000199288"/>
    </source>
</evidence>
<keyword evidence="6 7" id="KW-0472">Membrane</keyword>
<keyword evidence="4" id="KW-0378">Hydrolase</keyword>
<dbReference type="PANTHER" id="PTHR43731:SF14">
    <property type="entry name" value="PRESENILIN-ASSOCIATED RHOMBOID-LIKE PROTEIN, MITOCHONDRIAL"/>
    <property type="match status" value="1"/>
</dbReference>
<dbReference type="OrthoDB" id="9807874at2"/>
<evidence type="ECO:0000256" key="7">
    <source>
        <dbReference type="SAM" id="Phobius"/>
    </source>
</evidence>
<dbReference type="GO" id="GO:0006508">
    <property type="term" value="P:proteolysis"/>
    <property type="evidence" value="ECO:0007669"/>
    <property type="project" value="UniProtKB-KW"/>
</dbReference>
<feature type="transmembrane region" description="Helical" evidence="7">
    <location>
        <begin position="257"/>
        <end position="278"/>
    </location>
</feature>
<dbReference type="AlphaFoldDB" id="A0A1H4BT91"/>
<evidence type="ECO:0000256" key="4">
    <source>
        <dbReference type="ARBA" id="ARBA00022801"/>
    </source>
</evidence>
<evidence type="ECO:0000256" key="3">
    <source>
        <dbReference type="ARBA" id="ARBA00022692"/>
    </source>
</evidence>
<dbReference type="GO" id="GO:0004252">
    <property type="term" value="F:serine-type endopeptidase activity"/>
    <property type="evidence" value="ECO:0007669"/>
    <property type="project" value="InterPro"/>
</dbReference>
<feature type="transmembrane region" description="Helical" evidence="7">
    <location>
        <begin position="155"/>
        <end position="175"/>
    </location>
</feature>
<dbReference type="PANTHER" id="PTHR43731">
    <property type="entry name" value="RHOMBOID PROTEASE"/>
    <property type="match status" value="1"/>
</dbReference>
<dbReference type="Gene3D" id="1.20.1540.10">
    <property type="entry name" value="Rhomboid-like"/>
    <property type="match status" value="1"/>
</dbReference>
<comment type="subcellular location">
    <subcellularLocation>
        <location evidence="1">Membrane</location>
        <topology evidence="1">Multi-pass membrane protein</topology>
    </subcellularLocation>
</comment>
<dbReference type="InterPro" id="IPR022764">
    <property type="entry name" value="Peptidase_S54_rhomboid_dom"/>
</dbReference>
<dbReference type="RefSeq" id="WP_092565046.1">
    <property type="nucleotide sequence ID" value="NZ_FNQV01000010.1"/>
</dbReference>
<feature type="transmembrane region" description="Helical" evidence="7">
    <location>
        <begin position="232"/>
        <end position="250"/>
    </location>
</feature>
<dbReference type="InterPro" id="IPR035952">
    <property type="entry name" value="Rhomboid-like_sf"/>
</dbReference>
<reference evidence="10" key="1">
    <citation type="submission" date="2016-10" db="EMBL/GenBank/DDBJ databases">
        <authorList>
            <person name="Varghese N."/>
            <person name="Submissions S."/>
        </authorList>
    </citation>
    <scope>NUCLEOTIDE SEQUENCE [LARGE SCALE GENOMIC DNA]</scope>
    <source>
        <strain evidence="10">KPR-1</strain>
    </source>
</reference>
<evidence type="ECO:0000313" key="9">
    <source>
        <dbReference type="EMBL" id="SEA51323.1"/>
    </source>
</evidence>
<protein>
    <submittedName>
        <fullName evidence="9">Membrane associated serine protease, rhomboid family</fullName>
    </submittedName>
</protein>
<accession>A0A1H4BT91</accession>
<organism evidence="9 10">
    <name type="scientific">Bowdeniella nasicola</name>
    <dbReference type="NCBI Taxonomy" id="208480"/>
    <lineage>
        <taxon>Bacteria</taxon>
        <taxon>Bacillati</taxon>
        <taxon>Actinomycetota</taxon>
        <taxon>Actinomycetes</taxon>
        <taxon>Actinomycetales</taxon>
        <taxon>Actinomycetaceae</taxon>
        <taxon>Bowdeniella</taxon>
    </lineage>
</organism>
<keyword evidence="3 7" id="KW-0812">Transmembrane</keyword>
<keyword evidence="9" id="KW-0645">Protease</keyword>
<dbReference type="Proteomes" id="UP000199288">
    <property type="component" value="Unassembled WGS sequence"/>
</dbReference>
<comment type="similarity">
    <text evidence="2">Belongs to the peptidase S54 family.</text>
</comment>
<dbReference type="EMBL" id="FNQV01000010">
    <property type="protein sequence ID" value="SEA51323.1"/>
    <property type="molecule type" value="Genomic_DNA"/>
</dbReference>
<evidence type="ECO:0000259" key="8">
    <source>
        <dbReference type="Pfam" id="PF01694"/>
    </source>
</evidence>
<feature type="transmembrane region" description="Helical" evidence="7">
    <location>
        <begin position="181"/>
        <end position="202"/>
    </location>
</feature>
<dbReference type="GO" id="GO:0016020">
    <property type="term" value="C:membrane"/>
    <property type="evidence" value="ECO:0007669"/>
    <property type="project" value="UniProtKB-SubCell"/>
</dbReference>
<feature type="transmembrane region" description="Helical" evidence="7">
    <location>
        <begin position="209"/>
        <end position="226"/>
    </location>
</feature>
<sequence>MTASYGEHSPENQPTCPRHPDQVTYVSCQRCGRPTCAKCQVQAPVGVRCVDCAREFSKRAPVARTIGGAKVGRFTGTTTVTMWLIYLCVGMQVLAWIFSALPRALMFVPALGPDEPWRFITSAFVHGGLWHLALNMLALWMIGQGLEPVLGKVRYILLYLLSAFGGSVFVLLLASTTSMDWYTGAVGASGAIFGMFGALFVLNKKAKADMRAITILIAINLAYGFFVAGISWQAHLGGLITGAILAYGFITSAQRKWHWGAWATSAVVFVALVVAVIVKYSSVGLTLV</sequence>
<dbReference type="Pfam" id="PF01694">
    <property type="entry name" value="Rhomboid"/>
    <property type="match status" value="1"/>
</dbReference>
<feature type="transmembrane region" description="Helical" evidence="7">
    <location>
        <begin position="80"/>
        <end position="99"/>
    </location>
</feature>
<dbReference type="InterPro" id="IPR050925">
    <property type="entry name" value="Rhomboid_protease_S54"/>
</dbReference>
<evidence type="ECO:0000256" key="6">
    <source>
        <dbReference type="ARBA" id="ARBA00023136"/>
    </source>
</evidence>
<evidence type="ECO:0000256" key="1">
    <source>
        <dbReference type="ARBA" id="ARBA00004141"/>
    </source>
</evidence>
<keyword evidence="10" id="KW-1185">Reference proteome</keyword>
<keyword evidence="5 7" id="KW-1133">Transmembrane helix</keyword>
<name>A0A1H4BT91_9ACTO</name>
<gene>
    <name evidence="9" type="ORF">SAMN02910418_01769</name>
</gene>
<feature type="transmembrane region" description="Helical" evidence="7">
    <location>
        <begin position="119"/>
        <end position="143"/>
    </location>
</feature>
<feature type="domain" description="Peptidase S54 rhomboid" evidence="8">
    <location>
        <begin position="114"/>
        <end position="249"/>
    </location>
</feature>
<dbReference type="CDD" id="cd19756">
    <property type="entry name" value="Bbox2"/>
    <property type="match status" value="1"/>
</dbReference>
<evidence type="ECO:0000256" key="2">
    <source>
        <dbReference type="ARBA" id="ARBA00009045"/>
    </source>
</evidence>
<evidence type="ECO:0000256" key="5">
    <source>
        <dbReference type="ARBA" id="ARBA00022989"/>
    </source>
</evidence>
<dbReference type="SUPFAM" id="SSF144091">
    <property type="entry name" value="Rhomboid-like"/>
    <property type="match status" value="1"/>
</dbReference>
<proteinExistence type="inferred from homology"/>